<feature type="compositionally biased region" description="Acidic residues" evidence="12">
    <location>
        <begin position="329"/>
        <end position="349"/>
    </location>
</feature>
<proteinExistence type="inferred from homology"/>
<feature type="region of interest" description="Disordered" evidence="12">
    <location>
        <begin position="634"/>
        <end position="680"/>
    </location>
</feature>
<dbReference type="GO" id="GO:0000422">
    <property type="term" value="P:autophagy of mitochondrion"/>
    <property type="evidence" value="ECO:0007669"/>
    <property type="project" value="TreeGrafter"/>
</dbReference>
<protein>
    <recommendedName>
        <fullName evidence="4">Autophagy-related protein 2</fullName>
    </recommendedName>
</protein>
<evidence type="ECO:0000256" key="2">
    <source>
        <dbReference type="ARBA" id="ARBA00004623"/>
    </source>
</evidence>
<dbReference type="PANTHER" id="PTHR13190:SF1">
    <property type="entry name" value="AUTOPHAGY-RELATED 2, ISOFORM A"/>
    <property type="match status" value="1"/>
</dbReference>
<evidence type="ECO:0000256" key="1">
    <source>
        <dbReference type="ARBA" id="ARBA00004406"/>
    </source>
</evidence>
<reference evidence="13" key="1">
    <citation type="submission" date="2022-08" db="EMBL/GenBank/DDBJ databases">
        <title>Novel sulphate-reducing endosymbionts in the free-living metamonad Anaeramoeba.</title>
        <authorList>
            <person name="Jerlstrom-Hultqvist J."/>
            <person name="Cepicka I."/>
            <person name="Gallot-Lavallee L."/>
            <person name="Salas-Leiva D."/>
            <person name="Curtis B.A."/>
            <person name="Zahonova K."/>
            <person name="Pipaliya S."/>
            <person name="Dacks J."/>
            <person name="Roger A.J."/>
        </authorList>
    </citation>
    <scope>NUCLEOTIDE SEQUENCE</scope>
    <source>
        <strain evidence="13">Busselton2</strain>
    </source>
</reference>
<dbReference type="InterPro" id="IPR026849">
    <property type="entry name" value="ATG2"/>
</dbReference>
<comment type="catalytic activity">
    <reaction evidence="10">
        <text>a 1,2-diacyl-sn-glycero-3-phospho-L-serine(in) = a 1,2-diacyl-sn-glycero-3-phospho-L-serine(out)</text>
        <dbReference type="Rhea" id="RHEA:38663"/>
        <dbReference type="ChEBI" id="CHEBI:57262"/>
    </reaction>
</comment>
<dbReference type="GO" id="GO:0005789">
    <property type="term" value="C:endoplasmic reticulum membrane"/>
    <property type="evidence" value="ECO:0007669"/>
    <property type="project" value="UniProtKB-SubCell"/>
</dbReference>
<dbReference type="Pfam" id="PF13329">
    <property type="entry name" value="ATG2_CAD"/>
    <property type="match status" value="1"/>
</dbReference>
<keyword evidence="6" id="KW-0256">Endoplasmic reticulum</keyword>
<dbReference type="PANTHER" id="PTHR13190">
    <property type="entry name" value="AUTOPHAGY-RELATED 2, ISOFORM A"/>
    <property type="match status" value="1"/>
</dbReference>
<comment type="caution">
    <text evidence="13">The sequence shown here is derived from an EMBL/GenBank/DDBJ whole genome shotgun (WGS) entry which is preliminary data.</text>
</comment>
<feature type="compositionally biased region" description="Basic and acidic residues" evidence="12">
    <location>
        <begin position="910"/>
        <end position="923"/>
    </location>
</feature>
<evidence type="ECO:0000256" key="3">
    <source>
        <dbReference type="ARBA" id="ARBA00009714"/>
    </source>
</evidence>
<feature type="compositionally biased region" description="Low complexity" evidence="12">
    <location>
        <begin position="470"/>
        <end position="482"/>
    </location>
</feature>
<dbReference type="GO" id="GO:0000045">
    <property type="term" value="P:autophagosome assembly"/>
    <property type="evidence" value="ECO:0007669"/>
    <property type="project" value="TreeGrafter"/>
</dbReference>
<dbReference type="GO" id="GO:0034045">
    <property type="term" value="C:phagophore assembly site membrane"/>
    <property type="evidence" value="ECO:0007669"/>
    <property type="project" value="UniProtKB-SubCell"/>
</dbReference>
<dbReference type="GO" id="GO:0061723">
    <property type="term" value="P:glycophagy"/>
    <property type="evidence" value="ECO:0007669"/>
    <property type="project" value="TreeGrafter"/>
</dbReference>
<dbReference type="Proteomes" id="UP001146793">
    <property type="component" value="Unassembled WGS sequence"/>
</dbReference>
<evidence type="ECO:0000256" key="9">
    <source>
        <dbReference type="ARBA" id="ARBA00023136"/>
    </source>
</evidence>
<keyword evidence="9" id="KW-0472">Membrane</keyword>
<evidence type="ECO:0000256" key="12">
    <source>
        <dbReference type="SAM" id="MobiDB-lite"/>
    </source>
</evidence>
<evidence type="ECO:0000313" key="13">
    <source>
        <dbReference type="EMBL" id="KAJ3439385.1"/>
    </source>
</evidence>
<dbReference type="GO" id="GO:0061908">
    <property type="term" value="C:phagophore"/>
    <property type="evidence" value="ECO:0007669"/>
    <property type="project" value="TreeGrafter"/>
</dbReference>
<sequence length="961" mass="111668">MSNIQLIDIYPNHYHLGKKYETRVLIHKVKNNQFKETKSKVLTGMVLMKTIQTFLGKKLNFNEITVDICLEDLNFLHVIGTDWQERLIQLFISPFDKVSNDDSYTENGNDRGNDNDDYNDNQVNNNKQKKLNKSTLILLNFDLKNINFELNPKLFPTSIILCIEQINATQKIVNSTTNTPIKINCSTAKLYIKDKSSIPNIKLNKRNEQSFYKTHGYVEIVKLKNIMLSLIINQELENSSKLTFTLNNGSCIIGLCSDSFKNILELIDHLGNNFDIPKKFRKEQNIIIQSINENEQEFEKIKPYNKMKKTVNNVEINFNKENNINIIEIENENENENENETENENENEIDQEKITNKQDIELQLELQKEIEKGNNDNDNGNGNNDDNINHEEDDIKTVIHENYFIKWKNKKKFENIQIDDRDYLMKNHCDINFIKKMKGSSIFEINSFHLKVKLFDGYDFLDQQKKKQSIFSNNNDNNQIQGNGNGKGEENPKQNKVNNKTKIKNKKLKFRDQEHYILLKLLVTNSKIVTFPKNSIKKLLFDGQIKDLKLQHHLYEKYLKILKYRSSVQTRDEYKSILGVKFVIVRPDPNNKNQNLNATEEMRIEVTSSPLRANIDLRVISFFNKFFNYSDLGDDQNLQNEDNQNKNKKNKKNKKSKKIVEKKNKDTNNGGGNNLENDNESVDPIFIQSFKIEPVEAQITLNIPNPIIDIPFENIELKLPQFQEFGVSGFEQLAKQLIDFYSGIVLKKWKIMKLTFGSIPGLVSVKNIGVALSHVVINPFHAYQNDDNVQKALLQNSTKFIGSIIEEALRLQLSVVLQTQRILDGIDWIVTGEKTKSTNKMRSNEPKDISEGLSEAKEHFINEMKEIINSKNRENPLLKVIEKGGNLIIKPVKGVVGASYSTMKGFSNKIDPERRMEEQDRDYRLKKKKKKKKGNKGTVMNKDEEEDKKENHRDLKKKKKK</sequence>
<keyword evidence="7" id="KW-0072">Autophagy</keyword>
<dbReference type="GO" id="GO:0006869">
    <property type="term" value="P:lipid transport"/>
    <property type="evidence" value="ECO:0007669"/>
    <property type="project" value="UniProtKB-KW"/>
</dbReference>
<keyword evidence="5" id="KW-0813">Transport</keyword>
<dbReference type="GO" id="GO:0043495">
    <property type="term" value="F:protein-membrane adaptor activity"/>
    <property type="evidence" value="ECO:0007669"/>
    <property type="project" value="TreeGrafter"/>
</dbReference>
<feature type="region of interest" description="Disordered" evidence="12">
    <location>
        <begin position="329"/>
        <end position="355"/>
    </location>
</feature>
<dbReference type="GO" id="GO:0032266">
    <property type="term" value="F:phosphatidylinositol-3-phosphate binding"/>
    <property type="evidence" value="ECO:0007669"/>
    <property type="project" value="TreeGrafter"/>
</dbReference>
<dbReference type="AlphaFoldDB" id="A0AAV7ZDW4"/>
<evidence type="ECO:0000313" key="14">
    <source>
        <dbReference type="Proteomes" id="UP001146793"/>
    </source>
</evidence>
<comment type="subcellular location">
    <subcellularLocation>
        <location evidence="1">Endoplasmic reticulum membrane</location>
        <topology evidence="1">Peripheral membrane protein</topology>
    </subcellularLocation>
    <subcellularLocation>
        <location evidence="2">Preautophagosomal structure membrane</location>
        <topology evidence="2">Peripheral membrane protein</topology>
    </subcellularLocation>
</comment>
<dbReference type="GO" id="GO:0061709">
    <property type="term" value="P:reticulophagy"/>
    <property type="evidence" value="ECO:0007669"/>
    <property type="project" value="TreeGrafter"/>
</dbReference>
<feature type="compositionally biased region" description="Basic residues" evidence="12">
    <location>
        <begin position="924"/>
        <end position="935"/>
    </location>
</feature>
<evidence type="ECO:0000256" key="8">
    <source>
        <dbReference type="ARBA" id="ARBA00023055"/>
    </source>
</evidence>
<dbReference type="EMBL" id="JANTQA010000032">
    <property type="protein sequence ID" value="KAJ3439385.1"/>
    <property type="molecule type" value="Genomic_DNA"/>
</dbReference>
<comment type="catalytic activity">
    <reaction evidence="11">
        <text>a 1,2-diacyl-sn-glycero-3-phosphoethanolamine(in) = a 1,2-diacyl-sn-glycero-3-phosphoethanolamine(out)</text>
        <dbReference type="Rhea" id="RHEA:38895"/>
        <dbReference type="ChEBI" id="CHEBI:64612"/>
    </reaction>
</comment>
<evidence type="ECO:0000256" key="10">
    <source>
        <dbReference type="ARBA" id="ARBA00024479"/>
    </source>
</evidence>
<feature type="compositionally biased region" description="Basic residues" evidence="12">
    <location>
        <begin position="646"/>
        <end position="657"/>
    </location>
</feature>
<feature type="region of interest" description="Disordered" evidence="12">
    <location>
        <begin position="470"/>
        <end position="502"/>
    </location>
</feature>
<evidence type="ECO:0000256" key="7">
    <source>
        <dbReference type="ARBA" id="ARBA00023006"/>
    </source>
</evidence>
<feature type="region of interest" description="Disordered" evidence="12">
    <location>
        <begin position="102"/>
        <end position="125"/>
    </location>
</feature>
<feature type="region of interest" description="Disordered" evidence="12">
    <location>
        <begin position="903"/>
        <end position="961"/>
    </location>
</feature>
<evidence type="ECO:0000256" key="5">
    <source>
        <dbReference type="ARBA" id="ARBA00022448"/>
    </source>
</evidence>
<gene>
    <name evidence="13" type="ORF">M0812_15411</name>
</gene>
<evidence type="ECO:0000256" key="11">
    <source>
        <dbReference type="ARBA" id="ARBA00024615"/>
    </source>
</evidence>
<name>A0AAV7ZDW4_9EUKA</name>
<dbReference type="GO" id="GO:0034727">
    <property type="term" value="P:piecemeal microautophagy of the nucleus"/>
    <property type="evidence" value="ECO:0007669"/>
    <property type="project" value="TreeGrafter"/>
</dbReference>
<evidence type="ECO:0000256" key="4">
    <source>
        <dbReference type="ARBA" id="ARBA00018070"/>
    </source>
</evidence>
<accession>A0AAV7ZDW4</accession>
<organism evidence="13 14">
    <name type="scientific">Anaeramoeba flamelloides</name>
    <dbReference type="NCBI Taxonomy" id="1746091"/>
    <lineage>
        <taxon>Eukaryota</taxon>
        <taxon>Metamonada</taxon>
        <taxon>Anaeramoebidae</taxon>
        <taxon>Anaeramoeba</taxon>
    </lineage>
</organism>
<evidence type="ECO:0000256" key="6">
    <source>
        <dbReference type="ARBA" id="ARBA00022824"/>
    </source>
</evidence>
<keyword evidence="8" id="KW-0445">Lipid transport</keyword>
<comment type="similarity">
    <text evidence="3">Belongs to the ATG2 family.</text>
</comment>